<comment type="similarity">
    <text evidence="1 6">Belongs to the aldehyde dehydrogenase family.</text>
</comment>
<evidence type="ECO:0000259" key="7">
    <source>
        <dbReference type="Pfam" id="PF00171"/>
    </source>
</evidence>
<gene>
    <name evidence="8" type="ORF">PENSTE_c004G08992</name>
</gene>
<feature type="active site" evidence="5">
    <location>
        <position position="254"/>
    </location>
</feature>
<evidence type="ECO:0000256" key="4">
    <source>
        <dbReference type="ARBA" id="ARBA00049194"/>
    </source>
</evidence>
<dbReference type="Gene3D" id="3.40.309.10">
    <property type="entry name" value="Aldehyde Dehydrogenase, Chain A, domain 2"/>
    <property type="match status" value="1"/>
</dbReference>
<keyword evidence="9" id="KW-1185">Reference proteome</keyword>
<accession>A0A1V6TNL1</accession>
<dbReference type="InterPro" id="IPR029510">
    <property type="entry name" value="Ald_DH_CS_GLU"/>
</dbReference>
<dbReference type="AlphaFoldDB" id="A0A1V6TNL1"/>
<dbReference type="InterPro" id="IPR016163">
    <property type="entry name" value="Ald_DH_C"/>
</dbReference>
<evidence type="ECO:0000313" key="8">
    <source>
        <dbReference type="EMBL" id="OQE27574.1"/>
    </source>
</evidence>
<evidence type="ECO:0000256" key="3">
    <source>
        <dbReference type="ARBA" id="ARBA00024226"/>
    </source>
</evidence>
<dbReference type="InterPro" id="IPR016162">
    <property type="entry name" value="Ald_DH_N"/>
</dbReference>
<dbReference type="InterPro" id="IPR015590">
    <property type="entry name" value="Aldehyde_DH_dom"/>
</dbReference>
<comment type="caution">
    <text evidence="8">The sequence shown here is derived from an EMBL/GenBank/DDBJ whole genome shotgun (WGS) entry which is preliminary data.</text>
</comment>
<dbReference type="FunFam" id="3.40.605.10:FF:000001">
    <property type="entry name" value="Aldehyde dehydrogenase 1"/>
    <property type="match status" value="1"/>
</dbReference>
<protein>
    <recommendedName>
        <fullName evidence="3">aldehyde dehydrogenase (NAD(+))</fullName>
        <ecNumber evidence="3">1.2.1.3</ecNumber>
    </recommendedName>
</protein>
<evidence type="ECO:0000256" key="2">
    <source>
        <dbReference type="ARBA" id="ARBA00023002"/>
    </source>
</evidence>
<organism evidence="8 9">
    <name type="scientific">Penicillium steckii</name>
    <dbReference type="NCBI Taxonomy" id="303698"/>
    <lineage>
        <taxon>Eukaryota</taxon>
        <taxon>Fungi</taxon>
        <taxon>Dikarya</taxon>
        <taxon>Ascomycota</taxon>
        <taxon>Pezizomycotina</taxon>
        <taxon>Eurotiomycetes</taxon>
        <taxon>Eurotiomycetidae</taxon>
        <taxon>Eurotiales</taxon>
        <taxon>Aspergillaceae</taxon>
        <taxon>Penicillium</taxon>
    </lineage>
</organism>
<sequence length="487" mass="52082">MAAKASEPIETRLFINNEFRESSSNKTFEVIYPFTKEVVANVHEADVKDVDDAVAAASAAFPAWRDLGVDGRGAYLRKVSELLIEANDELARLETLCTGRPISQYVDAKMSAELWRAFADGGWNVQGTASTNTPGLLTLTVKEPYGVAGMIIPWNFPLLMFSMKMAAALAAGNTVVLKSSEKAPLTSIAAAKLIQKAGLPPGVVNIIAGYGNPTGAALASHMAVRCISFTGSSLTGQKIQAAAAKSNMKHVHMELGGKSPAVVFEDADLEDAAAQTQFSIRFNSGQVCVANSRVYVQESVADKFTELFRAQFAQLALGDPLDPATQQGPQIDVLQYKRIQEYLGIGEKDGSLTLGGDANDGFFVKPTIFEKVPEDSRLMREEIFGPVVAINTFKTEEEAIQKANDSEFGLYASVFTKDLDRAVRLSKALEAGTVGVNCTSPTGAKDAAFGGYKMSGTGREGLLYTMDNFVQTKTILIKAAGVSASLI</sequence>
<comment type="catalytic activity">
    <reaction evidence="4">
        <text>an aldehyde + NAD(+) + H2O = a carboxylate + NADH + 2 H(+)</text>
        <dbReference type="Rhea" id="RHEA:16185"/>
        <dbReference type="ChEBI" id="CHEBI:15377"/>
        <dbReference type="ChEBI" id="CHEBI:15378"/>
        <dbReference type="ChEBI" id="CHEBI:17478"/>
        <dbReference type="ChEBI" id="CHEBI:29067"/>
        <dbReference type="ChEBI" id="CHEBI:57540"/>
        <dbReference type="ChEBI" id="CHEBI:57945"/>
        <dbReference type="EC" id="1.2.1.3"/>
    </reaction>
</comment>
<keyword evidence="2 6" id="KW-0560">Oxidoreductase</keyword>
<dbReference type="InterPro" id="IPR016161">
    <property type="entry name" value="Ald_DH/histidinol_DH"/>
</dbReference>
<reference evidence="9" key="1">
    <citation type="journal article" date="2017" name="Nat. Microbiol.">
        <title>Global analysis of biosynthetic gene clusters reveals vast potential of secondary metabolite production in Penicillium species.</title>
        <authorList>
            <person name="Nielsen J.C."/>
            <person name="Grijseels S."/>
            <person name="Prigent S."/>
            <person name="Ji B."/>
            <person name="Dainat J."/>
            <person name="Nielsen K.F."/>
            <person name="Frisvad J.C."/>
            <person name="Workman M."/>
            <person name="Nielsen J."/>
        </authorList>
    </citation>
    <scope>NUCLEOTIDE SEQUENCE [LARGE SCALE GENOMIC DNA]</scope>
    <source>
        <strain evidence="9">IBT 24891</strain>
    </source>
</reference>
<feature type="domain" description="Aldehyde dehydrogenase" evidence="7">
    <location>
        <begin position="20"/>
        <end position="475"/>
    </location>
</feature>
<dbReference type="PROSITE" id="PS00687">
    <property type="entry name" value="ALDEHYDE_DEHYDR_GLU"/>
    <property type="match status" value="1"/>
</dbReference>
<evidence type="ECO:0000256" key="5">
    <source>
        <dbReference type="PROSITE-ProRule" id="PRU10007"/>
    </source>
</evidence>
<dbReference type="EC" id="1.2.1.3" evidence="3"/>
<dbReference type="OrthoDB" id="310895at2759"/>
<dbReference type="FunFam" id="3.40.309.10:FF:000012">
    <property type="entry name" value="Betaine aldehyde dehydrogenase"/>
    <property type="match status" value="1"/>
</dbReference>
<evidence type="ECO:0000256" key="6">
    <source>
        <dbReference type="RuleBase" id="RU003345"/>
    </source>
</evidence>
<dbReference type="PANTHER" id="PTHR11699">
    <property type="entry name" value="ALDEHYDE DEHYDROGENASE-RELATED"/>
    <property type="match status" value="1"/>
</dbReference>
<dbReference type="Proteomes" id="UP000191285">
    <property type="component" value="Unassembled WGS sequence"/>
</dbReference>
<proteinExistence type="inferred from homology"/>
<dbReference type="Gene3D" id="3.40.605.10">
    <property type="entry name" value="Aldehyde Dehydrogenase, Chain A, domain 1"/>
    <property type="match status" value="1"/>
</dbReference>
<dbReference type="EMBL" id="MLKD01000004">
    <property type="protein sequence ID" value="OQE27574.1"/>
    <property type="molecule type" value="Genomic_DNA"/>
</dbReference>
<evidence type="ECO:0000256" key="1">
    <source>
        <dbReference type="ARBA" id="ARBA00009986"/>
    </source>
</evidence>
<evidence type="ECO:0000313" key="9">
    <source>
        <dbReference type="Proteomes" id="UP000191285"/>
    </source>
</evidence>
<dbReference type="GO" id="GO:0004029">
    <property type="term" value="F:aldehyde dehydrogenase (NAD+) activity"/>
    <property type="evidence" value="ECO:0007669"/>
    <property type="project" value="UniProtKB-EC"/>
</dbReference>
<name>A0A1V6TNL1_9EURO</name>
<dbReference type="SUPFAM" id="SSF53720">
    <property type="entry name" value="ALDH-like"/>
    <property type="match status" value="1"/>
</dbReference>
<dbReference type="STRING" id="303698.A0A1V6TNL1"/>
<dbReference type="Pfam" id="PF00171">
    <property type="entry name" value="Aldedh"/>
    <property type="match status" value="1"/>
</dbReference>